<dbReference type="Proteomes" id="UP000291144">
    <property type="component" value="Unassembled WGS sequence"/>
</dbReference>
<organism evidence="1 2">
    <name type="scientific">Kribbella pittospori</name>
    <dbReference type="NCBI Taxonomy" id="722689"/>
    <lineage>
        <taxon>Bacteria</taxon>
        <taxon>Bacillati</taxon>
        <taxon>Actinomycetota</taxon>
        <taxon>Actinomycetes</taxon>
        <taxon>Propionibacteriales</taxon>
        <taxon>Kribbellaceae</taxon>
        <taxon>Kribbella</taxon>
    </lineage>
</organism>
<dbReference type="OrthoDB" id="4311068at2"/>
<protein>
    <recommendedName>
        <fullName evidence="3">ABM domain-containing protein</fullName>
    </recommendedName>
</protein>
<comment type="caution">
    <text evidence="1">The sequence shown here is derived from an EMBL/GenBank/DDBJ whole genome shotgun (WGS) entry which is preliminary data.</text>
</comment>
<evidence type="ECO:0000313" key="2">
    <source>
        <dbReference type="Proteomes" id="UP000291144"/>
    </source>
</evidence>
<dbReference type="AlphaFoldDB" id="A0A4R0KKV8"/>
<keyword evidence="2" id="KW-1185">Reference proteome</keyword>
<reference evidence="1 2" key="1">
    <citation type="submission" date="2019-02" db="EMBL/GenBank/DDBJ databases">
        <title>Kribbella capetownensis sp. nov. and Kribbella speibonae sp. nov., isolated from soil.</title>
        <authorList>
            <person name="Curtis S.M."/>
            <person name="Norton I."/>
            <person name="Everest G.J."/>
            <person name="Meyers P.R."/>
        </authorList>
    </citation>
    <scope>NUCLEOTIDE SEQUENCE [LARGE SCALE GENOMIC DNA]</scope>
    <source>
        <strain evidence="1 2">NRRL B-24813</strain>
    </source>
</reference>
<name>A0A4R0KKV8_9ACTN</name>
<evidence type="ECO:0008006" key="3">
    <source>
        <dbReference type="Google" id="ProtNLM"/>
    </source>
</evidence>
<accession>A0A4R0KKV8</accession>
<proteinExistence type="predicted"/>
<gene>
    <name evidence="1" type="ORF">E0H73_22575</name>
</gene>
<dbReference type="RefSeq" id="WP_131359732.1">
    <property type="nucleotide sequence ID" value="NZ_SJKB01000007.1"/>
</dbReference>
<dbReference type="EMBL" id="SJKB01000007">
    <property type="protein sequence ID" value="TCC59426.1"/>
    <property type="molecule type" value="Genomic_DNA"/>
</dbReference>
<evidence type="ECO:0000313" key="1">
    <source>
        <dbReference type="EMBL" id="TCC59426.1"/>
    </source>
</evidence>
<sequence length="103" mass="11357">METFEVRIAGFADVDEALAMQETVARVLCPEQEHNGPCEVPWGFSVDGPDQLVLGIYATAEKAASVVEDVRPAVEPREVTLMNGTPGRFDELADQYRIEHPAR</sequence>